<comment type="caution">
    <text evidence="2">The sequence shown here is derived from an EMBL/GenBank/DDBJ whole genome shotgun (WGS) entry which is preliminary data.</text>
</comment>
<evidence type="ECO:0000313" key="2">
    <source>
        <dbReference type="EMBL" id="KAK4118141.1"/>
    </source>
</evidence>
<dbReference type="GeneID" id="87824716"/>
<feature type="non-terminal residue" evidence="2">
    <location>
        <position position="1"/>
    </location>
</feature>
<dbReference type="Pfam" id="PF06985">
    <property type="entry name" value="HET"/>
    <property type="match status" value="1"/>
</dbReference>
<protein>
    <submittedName>
        <fullName evidence="2">HET-domain-containing protein</fullName>
    </submittedName>
</protein>
<dbReference type="PANTHER" id="PTHR33112">
    <property type="entry name" value="DOMAIN PROTEIN, PUTATIVE-RELATED"/>
    <property type="match status" value="1"/>
</dbReference>
<dbReference type="InterPro" id="IPR010730">
    <property type="entry name" value="HET"/>
</dbReference>
<evidence type="ECO:0000259" key="1">
    <source>
        <dbReference type="Pfam" id="PF06985"/>
    </source>
</evidence>
<name>A0AAN6TQ71_9PEZI</name>
<dbReference type="AlphaFoldDB" id="A0AAN6TQ71"/>
<dbReference type="RefSeq" id="XP_062641914.1">
    <property type="nucleotide sequence ID" value="XM_062787946.1"/>
</dbReference>
<dbReference type="PANTHER" id="PTHR33112:SF16">
    <property type="entry name" value="HETEROKARYON INCOMPATIBILITY DOMAIN-CONTAINING PROTEIN"/>
    <property type="match status" value="1"/>
</dbReference>
<reference evidence="2" key="2">
    <citation type="submission" date="2023-05" db="EMBL/GenBank/DDBJ databases">
        <authorList>
            <consortium name="Lawrence Berkeley National Laboratory"/>
            <person name="Steindorff A."/>
            <person name="Hensen N."/>
            <person name="Bonometti L."/>
            <person name="Westerberg I."/>
            <person name="Brannstrom I.O."/>
            <person name="Guillou S."/>
            <person name="Cros-Aarteil S."/>
            <person name="Calhoun S."/>
            <person name="Haridas S."/>
            <person name="Kuo A."/>
            <person name="Mondo S."/>
            <person name="Pangilinan J."/>
            <person name="Riley R."/>
            <person name="Labutti K."/>
            <person name="Andreopoulos B."/>
            <person name="Lipzen A."/>
            <person name="Chen C."/>
            <person name="Yanf M."/>
            <person name="Daum C."/>
            <person name="Ng V."/>
            <person name="Clum A."/>
            <person name="Ohm R."/>
            <person name="Martin F."/>
            <person name="Silar P."/>
            <person name="Natvig D."/>
            <person name="Lalanne C."/>
            <person name="Gautier V."/>
            <person name="Ament-Velasquez S.L."/>
            <person name="Kruys A."/>
            <person name="Hutchinson M.I."/>
            <person name="Powell A.J."/>
            <person name="Barry K."/>
            <person name="Miller A.N."/>
            <person name="Grigoriev I.V."/>
            <person name="Debuchy R."/>
            <person name="Gladieux P."/>
            <person name="Thoren M.H."/>
            <person name="Johannesson H."/>
        </authorList>
    </citation>
    <scope>NUCLEOTIDE SEQUENCE</scope>
    <source>
        <strain evidence="2">CBS 731.68</strain>
    </source>
</reference>
<proteinExistence type="predicted"/>
<dbReference type="EMBL" id="MU853281">
    <property type="protein sequence ID" value="KAK4118141.1"/>
    <property type="molecule type" value="Genomic_DNA"/>
</dbReference>
<evidence type="ECO:0000313" key="3">
    <source>
        <dbReference type="Proteomes" id="UP001302602"/>
    </source>
</evidence>
<feature type="domain" description="Heterokaryon incompatibility" evidence="1">
    <location>
        <begin position="40"/>
        <end position="187"/>
    </location>
</feature>
<dbReference type="Proteomes" id="UP001302602">
    <property type="component" value="Unassembled WGS sequence"/>
</dbReference>
<gene>
    <name evidence="2" type="ORF">N657DRAFT_556598</name>
</gene>
<feature type="non-terminal residue" evidence="2">
    <location>
        <position position="215"/>
    </location>
</feature>
<organism evidence="2 3">
    <name type="scientific">Parathielavia appendiculata</name>
    <dbReference type="NCBI Taxonomy" id="2587402"/>
    <lineage>
        <taxon>Eukaryota</taxon>
        <taxon>Fungi</taxon>
        <taxon>Dikarya</taxon>
        <taxon>Ascomycota</taxon>
        <taxon>Pezizomycotina</taxon>
        <taxon>Sordariomycetes</taxon>
        <taxon>Sordariomycetidae</taxon>
        <taxon>Sordariales</taxon>
        <taxon>Chaetomiaceae</taxon>
        <taxon>Parathielavia</taxon>
    </lineage>
</organism>
<keyword evidence="3" id="KW-1185">Reference proteome</keyword>
<accession>A0AAN6TQ71</accession>
<sequence length="215" mass="23735">HANCSPHHETILPSRLVDVGSSNADGCRLYLPSENETGLYIALSHCWGGVTPTQTTQGNFESFTQQIPEPLPQTFSDAVAVTRAFGIRYLWIDSLCIIQDSPEDWALHAPLMAKVYGDAWVTISADAAADSFEGFLQHADRGRFRAVRSRRGSAACSELAKLLVTFCRSRNSVPDSRLSTRGWVFQERALAPRTLHFGSAEVGWECRSLINCECS</sequence>
<reference evidence="2" key="1">
    <citation type="journal article" date="2023" name="Mol. Phylogenet. Evol.">
        <title>Genome-scale phylogeny and comparative genomics of the fungal order Sordariales.</title>
        <authorList>
            <person name="Hensen N."/>
            <person name="Bonometti L."/>
            <person name="Westerberg I."/>
            <person name="Brannstrom I.O."/>
            <person name="Guillou S."/>
            <person name="Cros-Aarteil S."/>
            <person name="Calhoun S."/>
            <person name="Haridas S."/>
            <person name="Kuo A."/>
            <person name="Mondo S."/>
            <person name="Pangilinan J."/>
            <person name="Riley R."/>
            <person name="LaButti K."/>
            <person name="Andreopoulos B."/>
            <person name="Lipzen A."/>
            <person name="Chen C."/>
            <person name="Yan M."/>
            <person name="Daum C."/>
            <person name="Ng V."/>
            <person name="Clum A."/>
            <person name="Steindorff A."/>
            <person name="Ohm R.A."/>
            <person name="Martin F."/>
            <person name="Silar P."/>
            <person name="Natvig D.O."/>
            <person name="Lalanne C."/>
            <person name="Gautier V."/>
            <person name="Ament-Velasquez S.L."/>
            <person name="Kruys A."/>
            <person name="Hutchinson M.I."/>
            <person name="Powell A.J."/>
            <person name="Barry K."/>
            <person name="Miller A.N."/>
            <person name="Grigoriev I.V."/>
            <person name="Debuchy R."/>
            <person name="Gladieux P."/>
            <person name="Hiltunen Thoren M."/>
            <person name="Johannesson H."/>
        </authorList>
    </citation>
    <scope>NUCLEOTIDE SEQUENCE</scope>
    <source>
        <strain evidence="2">CBS 731.68</strain>
    </source>
</reference>